<dbReference type="InterPro" id="IPR018177">
    <property type="entry name" value="L-lactate_DH_AS"/>
</dbReference>
<comment type="subcellular location">
    <subcellularLocation>
        <location evidence="7">Cytoplasm</location>
    </subcellularLocation>
</comment>
<keyword evidence="7" id="KW-0021">Allosteric enzyme</keyword>
<comment type="pathway">
    <text evidence="1 7">Fermentation; pyruvate fermentation to lactate; (S)-lactate from pyruvate: step 1/1.</text>
</comment>
<feature type="binding site" evidence="7">
    <location>
        <begin position="150"/>
        <end position="153"/>
    </location>
    <ligand>
        <name>substrate</name>
    </ligand>
</feature>
<gene>
    <name evidence="7" type="primary">ldh</name>
    <name evidence="13" type="ORF">IAA61_01835</name>
</gene>
<dbReference type="GO" id="GO:0004459">
    <property type="term" value="F:L-lactate dehydrogenase (NAD+) activity"/>
    <property type="evidence" value="ECO:0007669"/>
    <property type="project" value="UniProtKB-UniRule"/>
</dbReference>
<dbReference type="InterPro" id="IPR022383">
    <property type="entry name" value="Lactate/malate_DH_C"/>
</dbReference>
<feature type="binding site" evidence="7">
    <location>
        <position position="67"/>
    </location>
    <ligand>
        <name>NAD(+)</name>
        <dbReference type="ChEBI" id="CHEBI:57540"/>
    </ligand>
</feature>
<dbReference type="PANTHER" id="PTHR43128:SF16">
    <property type="entry name" value="L-LACTATE DEHYDROGENASE"/>
    <property type="match status" value="1"/>
</dbReference>
<dbReference type="Proteomes" id="UP000824109">
    <property type="component" value="Unassembled WGS sequence"/>
</dbReference>
<comment type="caution">
    <text evidence="13">The sequence shown here is derived from an EMBL/GenBank/DDBJ whole genome shotgun (WGS) entry which is preliminary data.</text>
</comment>
<dbReference type="EMBL" id="DVNB01000022">
    <property type="protein sequence ID" value="HIU56538.1"/>
    <property type="molecule type" value="Genomic_DNA"/>
</dbReference>
<organism evidence="13 14">
    <name type="scientific">Candidatus Ornithomonoglobus merdipullorum</name>
    <dbReference type="NCBI Taxonomy" id="2840895"/>
    <lineage>
        <taxon>Bacteria</taxon>
        <taxon>Bacillati</taxon>
        <taxon>Bacillota</taxon>
        <taxon>Clostridia</taxon>
        <taxon>Candidatus Ornithomonoglobus</taxon>
    </lineage>
</organism>
<reference evidence="13" key="2">
    <citation type="journal article" date="2021" name="PeerJ">
        <title>Extensive microbial diversity within the chicken gut microbiome revealed by metagenomics and culture.</title>
        <authorList>
            <person name="Gilroy R."/>
            <person name="Ravi A."/>
            <person name="Getino M."/>
            <person name="Pursley I."/>
            <person name="Horton D.L."/>
            <person name="Alikhan N.F."/>
            <person name="Baker D."/>
            <person name="Gharbi K."/>
            <person name="Hall N."/>
            <person name="Watson M."/>
            <person name="Adriaenssens E.M."/>
            <person name="Foster-Nyarko E."/>
            <person name="Jarju S."/>
            <person name="Secka A."/>
            <person name="Antonio M."/>
            <person name="Oren A."/>
            <person name="Chaudhuri R.R."/>
            <person name="La Ragione R."/>
            <person name="Hildebrand F."/>
            <person name="Pallen M.J."/>
        </authorList>
    </citation>
    <scope>NUCLEOTIDE SEQUENCE</scope>
    <source>
        <strain evidence="13">USAMLcec3-3695</strain>
    </source>
</reference>
<feature type="binding site" evidence="9">
    <location>
        <position position="122"/>
    </location>
    <ligand>
        <name>substrate</name>
    </ligand>
</feature>
<dbReference type="NCBIfam" id="TIGR01771">
    <property type="entry name" value="L-LDH-NAD"/>
    <property type="match status" value="1"/>
</dbReference>
<comment type="activity regulation">
    <text evidence="7">Allosterically activated by fructose 1,6-bisphosphate (FBP).</text>
</comment>
<comment type="subunit">
    <text evidence="7">Homotetramer.</text>
</comment>
<feature type="binding site" evidence="7">
    <location>
        <position position="170"/>
    </location>
    <ligand>
        <name>beta-D-fructose 1,6-bisphosphate</name>
        <dbReference type="ChEBI" id="CHEBI:32966"/>
        <note>allosteric activator</note>
    </ligand>
</feature>
<dbReference type="Pfam" id="PF00056">
    <property type="entry name" value="Ldh_1_N"/>
    <property type="match status" value="1"/>
</dbReference>
<feature type="binding site" evidence="7 10">
    <location>
        <begin position="120"/>
        <end position="122"/>
    </location>
    <ligand>
        <name>NAD(+)</name>
        <dbReference type="ChEBI" id="CHEBI:57540"/>
    </ligand>
</feature>
<keyword evidence="7" id="KW-0963">Cytoplasm</keyword>
<comment type="catalytic activity">
    <reaction evidence="6 7">
        <text>(S)-lactate + NAD(+) = pyruvate + NADH + H(+)</text>
        <dbReference type="Rhea" id="RHEA:23444"/>
        <dbReference type="ChEBI" id="CHEBI:15361"/>
        <dbReference type="ChEBI" id="CHEBI:15378"/>
        <dbReference type="ChEBI" id="CHEBI:16651"/>
        <dbReference type="ChEBI" id="CHEBI:57540"/>
        <dbReference type="ChEBI" id="CHEBI:57945"/>
        <dbReference type="EC" id="1.1.1.27"/>
    </reaction>
</comment>
<dbReference type="EC" id="1.1.1.27" evidence="3 7"/>
<comment type="caution">
    <text evidence="7">Lacks conserved residue(s) required for the propagation of feature annotation.</text>
</comment>
<feature type="binding site" evidence="7">
    <location>
        <position position="42"/>
    </location>
    <ligand>
        <name>NAD(+)</name>
        <dbReference type="ChEBI" id="CHEBI:57540"/>
    </ligand>
</feature>
<evidence type="ECO:0000256" key="2">
    <source>
        <dbReference type="ARBA" id="ARBA00006054"/>
    </source>
</evidence>
<comment type="similarity">
    <text evidence="2 7">Belongs to the LDH/MDH superfamily. LDH family.</text>
</comment>
<name>A0A9D1MAL3_9FIRM</name>
<dbReference type="NCBIfam" id="NF000824">
    <property type="entry name" value="PRK00066.1"/>
    <property type="match status" value="1"/>
</dbReference>
<feature type="binding site" evidence="10">
    <location>
        <begin position="12"/>
        <end position="17"/>
    </location>
    <ligand>
        <name>NAD(+)</name>
        <dbReference type="ChEBI" id="CHEBI:57540"/>
    </ligand>
</feature>
<feature type="binding site" evidence="7">
    <location>
        <position position="16"/>
    </location>
    <ligand>
        <name>NAD(+)</name>
        <dbReference type="ChEBI" id="CHEBI:57540"/>
    </ligand>
</feature>
<accession>A0A9D1MAL3</accession>
<evidence type="ECO:0000256" key="9">
    <source>
        <dbReference type="PIRSR" id="PIRSR000102-2"/>
    </source>
</evidence>
<evidence type="ECO:0000313" key="14">
    <source>
        <dbReference type="Proteomes" id="UP000824109"/>
    </source>
</evidence>
<feature type="binding site" evidence="10">
    <location>
        <position position="97"/>
    </location>
    <ligand>
        <name>NAD(+)</name>
        <dbReference type="ChEBI" id="CHEBI:57540"/>
    </ligand>
</feature>
<feature type="binding site" evidence="7">
    <location>
        <position position="145"/>
    </location>
    <ligand>
        <name>NAD(+)</name>
        <dbReference type="ChEBI" id="CHEBI:57540"/>
    </ligand>
</feature>
<keyword evidence="4 7" id="KW-0560">Oxidoreductase</keyword>
<protein>
    <recommendedName>
        <fullName evidence="3 7">L-lactate dehydrogenase</fullName>
        <shortName evidence="7">L-LDH</shortName>
        <ecNumber evidence="3 7">1.1.1.27</ecNumber>
    </recommendedName>
</protein>
<evidence type="ECO:0000313" key="13">
    <source>
        <dbReference type="EMBL" id="HIU56538.1"/>
    </source>
</evidence>
<feature type="domain" description="Lactate/malate dehydrogenase N-terminal" evidence="11">
    <location>
        <begin position="7"/>
        <end position="144"/>
    </location>
</feature>
<dbReference type="SUPFAM" id="SSF51735">
    <property type="entry name" value="NAD(P)-binding Rossmann-fold domains"/>
    <property type="match status" value="1"/>
</dbReference>
<evidence type="ECO:0000256" key="3">
    <source>
        <dbReference type="ARBA" id="ARBA00012967"/>
    </source>
</evidence>
<dbReference type="InterPro" id="IPR001236">
    <property type="entry name" value="Lactate/malate_DH_N"/>
</dbReference>
<evidence type="ECO:0000256" key="10">
    <source>
        <dbReference type="PIRSR" id="PIRSR000102-3"/>
    </source>
</evidence>
<dbReference type="NCBIfam" id="NF004863">
    <property type="entry name" value="PRK06223.1"/>
    <property type="match status" value="1"/>
</dbReference>
<dbReference type="InterPro" id="IPR001557">
    <property type="entry name" value="L-lactate/malate_DH"/>
</dbReference>
<dbReference type="GO" id="GO:0006096">
    <property type="term" value="P:glycolytic process"/>
    <property type="evidence" value="ECO:0007669"/>
    <property type="project" value="UniProtKB-UniRule"/>
</dbReference>
<evidence type="ECO:0000259" key="12">
    <source>
        <dbReference type="Pfam" id="PF02866"/>
    </source>
</evidence>
<dbReference type="Pfam" id="PF02866">
    <property type="entry name" value="Ldh_1_C"/>
    <property type="match status" value="1"/>
</dbReference>
<feature type="binding site" evidence="7">
    <location>
        <position position="155"/>
    </location>
    <ligand>
        <name>beta-D-fructose 1,6-bisphosphate</name>
        <dbReference type="ChEBI" id="CHEBI:32966"/>
        <note>allosteric activator</note>
    </ligand>
</feature>
<dbReference type="PRINTS" id="PR00086">
    <property type="entry name" value="LLDHDRGNASE"/>
</dbReference>
<proteinExistence type="inferred from homology"/>
<feature type="binding site" evidence="7">
    <location>
        <begin position="81"/>
        <end position="82"/>
    </location>
    <ligand>
        <name>NAD(+)</name>
        <dbReference type="ChEBI" id="CHEBI:57540"/>
    </ligand>
</feature>
<dbReference type="PROSITE" id="PS00064">
    <property type="entry name" value="L_LDH"/>
    <property type="match status" value="1"/>
</dbReference>
<feature type="binding site" evidence="7 10">
    <location>
        <position position="37"/>
    </location>
    <ligand>
        <name>NAD(+)</name>
        <dbReference type="ChEBI" id="CHEBI:57540"/>
    </ligand>
</feature>
<evidence type="ECO:0000256" key="4">
    <source>
        <dbReference type="ARBA" id="ARBA00023002"/>
    </source>
</evidence>
<feature type="binding site" evidence="9">
    <location>
        <position position="153"/>
    </location>
    <ligand>
        <name>substrate</name>
    </ligand>
</feature>
<feature type="binding site" evidence="7">
    <location>
        <position position="103"/>
    </location>
    <ligand>
        <name>NAD(+)</name>
        <dbReference type="ChEBI" id="CHEBI:57540"/>
    </ligand>
</feature>
<feature type="binding site" evidence="7 9">
    <location>
        <position position="90"/>
    </location>
    <ligand>
        <name>substrate</name>
    </ligand>
</feature>
<dbReference type="Gene3D" id="3.90.110.10">
    <property type="entry name" value="Lactate dehydrogenase/glycoside hydrolase, family 4, C-terminal"/>
    <property type="match status" value="1"/>
</dbReference>
<evidence type="ECO:0000259" key="11">
    <source>
        <dbReference type="Pfam" id="PF00056"/>
    </source>
</evidence>
<feature type="binding site" evidence="9">
    <location>
        <position position="84"/>
    </location>
    <ligand>
        <name>substrate</name>
    </ligand>
</feature>
<dbReference type="InterPro" id="IPR015955">
    <property type="entry name" value="Lactate_DH/Glyco_Ohase_4_C"/>
</dbReference>
<evidence type="ECO:0000256" key="8">
    <source>
        <dbReference type="PIRSR" id="PIRSR000102-1"/>
    </source>
</evidence>
<evidence type="ECO:0000256" key="1">
    <source>
        <dbReference type="ARBA" id="ARBA00004843"/>
    </source>
</evidence>
<dbReference type="InterPro" id="IPR011304">
    <property type="entry name" value="L-lactate_DH"/>
</dbReference>
<sequence length="311" mass="33644">MRKFYNKVVIIGCGAVGASIAYALSIQGTVSKLVLIDVNRDKAEGEVLDIGQGMLNFTPMEIYCGDYNDVADCDLIIVASGVGRRPGDTRLDLAKNNINIIKSVAENIKPHYNGAVILMVANPVDILTYVMYKELGIPSSKIFGTGTSLDTARFKYFLSQDLDVCVNNVHGYIIGEHGDSQFPVLSSINIAGTPFDEYCESENISINMDELVDRVKHAGAEVIKKKHATYYAIASTVCRIVNAVVKDEHAVLPVSTVECGSYGLDGVSIGLPCIVNAEGINKVLSLRLSDDENEKLKKSAATLKSIIDEAM</sequence>
<dbReference type="GO" id="GO:0005737">
    <property type="term" value="C:cytoplasm"/>
    <property type="evidence" value="ECO:0007669"/>
    <property type="project" value="UniProtKB-SubCell"/>
</dbReference>
<dbReference type="PANTHER" id="PTHR43128">
    <property type="entry name" value="L-2-HYDROXYCARBOXYLATE DEHYDROGENASE (NAD(P)(+))"/>
    <property type="match status" value="1"/>
</dbReference>
<keyword evidence="5 7" id="KW-0520">NAD</keyword>
<evidence type="ECO:0000256" key="7">
    <source>
        <dbReference type="HAMAP-Rule" id="MF_00488"/>
    </source>
</evidence>
<dbReference type="PIRSF" id="PIRSF000102">
    <property type="entry name" value="Lac_mal_DH"/>
    <property type="match status" value="1"/>
</dbReference>
<dbReference type="AlphaFoldDB" id="A0A9D1MAL3"/>
<reference evidence="13" key="1">
    <citation type="submission" date="2020-10" db="EMBL/GenBank/DDBJ databases">
        <authorList>
            <person name="Gilroy R."/>
        </authorList>
    </citation>
    <scope>NUCLEOTIDE SEQUENCE</scope>
    <source>
        <strain evidence="13">USAMLcec3-3695</strain>
    </source>
</reference>
<feature type="active site" description="Proton acceptor" evidence="7 8">
    <location>
        <position position="177"/>
    </location>
</feature>
<evidence type="ECO:0000256" key="6">
    <source>
        <dbReference type="ARBA" id="ARBA00049258"/>
    </source>
</evidence>
<feature type="binding site" evidence="7">
    <location>
        <position position="229"/>
    </location>
    <ligand>
        <name>substrate</name>
    </ligand>
</feature>
<feature type="domain" description="Lactate/malate dehydrogenase C-terminal" evidence="12">
    <location>
        <begin position="147"/>
        <end position="310"/>
    </location>
</feature>
<dbReference type="SUPFAM" id="SSF56327">
    <property type="entry name" value="LDH C-terminal domain-like"/>
    <property type="match status" value="1"/>
</dbReference>
<dbReference type="HAMAP" id="MF_00488">
    <property type="entry name" value="Lactate_dehydrog"/>
    <property type="match status" value="1"/>
</dbReference>
<dbReference type="GO" id="GO:0006089">
    <property type="term" value="P:lactate metabolic process"/>
    <property type="evidence" value="ECO:0007669"/>
    <property type="project" value="TreeGrafter"/>
</dbReference>
<dbReference type="Gene3D" id="3.40.50.720">
    <property type="entry name" value="NAD(P)-binding Rossmann-like Domain"/>
    <property type="match status" value="1"/>
</dbReference>
<dbReference type="InterPro" id="IPR036291">
    <property type="entry name" value="NAD(P)-bd_dom_sf"/>
</dbReference>
<comment type="function">
    <text evidence="7">Catalyzes the conversion of lactate to pyruvate.</text>
</comment>
<evidence type="ECO:0000256" key="5">
    <source>
        <dbReference type="ARBA" id="ARBA00023027"/>
    </source>
</evidence>
<feature type="binding site" evidence="7">
    <location>
        <begin position="122"/>
        <end position="125"/>
    </location>
    <ligand>
        <name>substrate</name>
    </ligand>
</feature>